<protein>
    <recommendedName>
        <fullName evidence="2">Saccharopine dehydrogenase-like C-terminal domain-containing protein</fullName>
    </recommendedName>
</protein>
<sequence length="209" mass="23951">TPGQKTPRGLATTQGVLSYLGKPLKKSRGSKIRYGWQDIYRQRYPELGNRWMGNCDIPDFDLFPQKYNIKSIRFSAGMENTFFHFSIWILSWLKRLCLPIKLENHAALFLKLSHLFDKFGTSNGGMHIIITGKDKRDKPLQKNWFIIAKNNDGPQIPCVPAIILSKKLIAGELKALGAMPCIDLLTLDEYLNELRDFNIKEIITHESSK</sequence>
<proteinExistence type="predicted"/>
<dbReference type="EMBL" id="UINC01136006">
    <property type="protein sequence ID" value="SVD20501.1"/>
    <property type="molecule type" value="Genomic_DNA"/>
</dbReference>
<name>A0A382TGF5_9ZZZZ</name>
<accession>A0A382TGF5</accession>
<organism evidence="1">
    <name type="scientific">marine metagenome</name>
    <dbReference type="NCBI Taxonomy" id="408172"/>
    <lineage>
        <taxon>unclassified sequences</taxon>
        <taxon>metagenomes</taxon>
        <taxon>ecological metagenomes</taxon>
    </lineage>
</organism>
<evidence type="ECO:0000313" key="1">
    <source>
        <dbReference type="EMBL" id="SVD20501.1"/>
    </source>
</evidence>
<gene>
    <name evidence="1" type="ORF">METZ01_LOCUS373355</name>
</gene>
<feature type="non-terminal residue" evidence="1">
    <location>
        <position position="1"/>
    </location>
</feature>
<dbReference type="AlphaFoldDB" id="A0A382TGF5"/>
<evidence type="ECO:0008006" key="2">
    <source>
        <dbReference type="Google" id="ProtNLM"/>
    </source>
</evidence>
<reference evidence="1" key="1">
    <citation type="submission" date="2018-05" db="EMBL/GenBank/DDBJ databases">
        <authorList>
            <person name="Lanie J.A."/>
            <person name="Ng W.-L."/>
            <person name="Kazmierczak K.M."/>
            <person name="Andrzejewski T.M."/>
            <person name="Davidsen T.M."/>
            <person name="Wayne K.J."/>
            <person name="Tettelin H."/>
            <person name="Glass J.I."/>
            <person name="Rusch D."/>
            <person name="Podicherti R."/>
            <person name="Tsui H.-C.T."/>
            <person name="Winkler M.E."/>
        </authorList>
    </citation>
    <scope>NUCLEOTIDE SEQUENCE</scope>
</reference>